<evidence type="ECO:0000313" key="2">
    <source>
        <dbReference type="EMBL" id="OCX71993.1"/>
    </source>
</evidence>
<dbReference type="Proteomes" id="UP000094893">
    <property type="component" value="Unassembled WGS sequence"/>
</dbReference>
<sequence>MKKVLIPVIAAMTLSASGLALAGTTSIGIGYDNVGIHLDNGISASVPSGKLTVGHTFGTTTYGVGFDMVDGAGNGLTYQHLQVSADKLLPFDGGKLSPEVMIGGSRVGVAGGNVYHVSTAYAGFGASYSYPIGRYVSLAGSAAMGRDFATHVTGLHTVGGLFYQAGAGVDFSGVGPGLFSVGYEYRHLPISVFHSIHMNTSGFQARYSITF</sequence>
<keyword evidence="1" id="KW-0732">Signal</keyword>
<organism evidence="2 3">
    <name type="scientific">Acidithiobacillus thiooxidans</name>
    <name type="common">Thiobacillus thiooxidans</name>
    <dbReference type="NCBI Taxonomy" id="930"/>
    <lineage>
        <taxon>Bacteria</taxon>
        <taxon>Pseudomonadati</taxon>
        <taxon>Pseudomonadota</taxon>
        <taxon>Acidithiobacillia</taxon>
        <taxon>Acidithiobacillales</taxon>
        <taxon>Acidithiobacillaceae</taxon>
        <taxon>Acidithiobacillus</taxon>
    </lineage>
</organism>
<name>A0A1C2I3N1_ACITH</name>
<dbReference type="RefSeq" id="WP_024894682.1">
    <property type="nucleotide sequence ID" value="NZ_LWRZ01000289.1"/>
</dbReference>
<dbReference type="AlphaFoldDB" id="A0A1C2I3N1"/>
<reference evidence="2 3" key="1">
    <citation type="journal article" date="2016" name="Int. J. Mol. Sci.">
        <title>Comparative genomics of the extreme acidophile Acidithiobacillus thiooxidans reveals intraspecific divergence and niche adaptation.</title>
        <authorList>
            <person name="Zhang X."/>
            <person name="Feng X."/>
            <person name="Tao J."/>
            <person name="Ma L."/>
            <person name="Xiao Y."/>
            <person name="Liang Y."/>
            <person name="Liu X."/>
            <person name="Yin H."/>
        </authorList>
    </citation>
    <scope>NUCLEOTIDE SEQUENCE [LARGE SCALE GENOMIC DNA]</scope>
    <source>
        <strain evidence="2 3">A02</strain>
    </source>
</reference>
<accession>A0A1C2I3N1</accession>
<evidence type="ECO:0008006" key="4">
    <source>
        <dbReference type="Google" id="ProtNLM"/>
    </source>
</evidence>
<feature type="chain" id="PRO_5009838009" description="Outer membrane protein beta-barrel domain-containing protein" evidence="1">
    <location>
        <begin position="23"/>
        <end position="211"/>
    </location>
</feature>
<comment type="caution">
    <text evidence="2">The sequence shown here is derived from an EMBL/GenBank/DDBJ whole genome shotgun (WGS) entry which is preliminary data.</text>
</comment>
<evidence type="ECO:0000256" key="1">
    <source>
        <dbReference type="SAM" id="SignalP"/>
    </source>
</evidence>
<dbReference type="EMBL" id="LWSA01000152">
    <property type="protein sequence ID" value="OCX71993.1"/>
    <property type="molecule type" value="Genomic_DNA"/>
</dbReference>
<gene>
    <name evidence="2" type="ORF">A6P07_10930</name>
</gene>
<protein>
    <recommendedName>
        <fullName evidence="4">Outer membrane protein beta-barrel domain-containing protein</fullName>
    </recommendedName>
</protein>
<proteinExistence type="predicted"/>
<feature type="signal peptide" evidence="1">
    <location>
        <begin position="1"/>
        <end position="22"/>
    </location>
</feature>
<evidence type="ECO:0000313" key="3">
    <source>
        <dbReference type="Proteomes" id="UP000094893"/>
    </source>
</evidence>